<organism evidence="1">
    <name type="scientific">Candidatus Thiocaldithrix dubininis</name>
    <dbReference type="NCBI Taxonomy" id="3080823"/>
    <lineage>
        <taxon>Bacteria</taxon>
        <taxon>Pseudomonadati</taxon>
        <taxon>Pseudomonadota</taxon>
        <taxon>Gammaproteobacteria</taxon>
        <taxon>Thiotrichales</taxon>
        <taxon>Thiotrichaceae</taxon>
        <taxon>Candidatus Thiocaldithrix</taxon>
    </lineage>
</organism>
<reference evidence="1" key="2">
    <citation type="submission" date="2023-04" db="EMBL/GenBank/DDBJ databases">
        <authorList>
            <person name="Beletskiy A.V."/>
            <person name="Mardanov A.V."/>
            <person name="Ravin N.V."/>
        </authorList>
    </citation>
    <scope>NUCLEOTIDE SEQUENCE</scope>
    <source>
        <strain evidence="1">GKL-01</strain>
    </source>
</reference>
<dbReference type="InterPro" id="IPR014993">
    <property type="entry name" value="DUF1841"/>
</dbReference>
<reference evidence="1" key="1">
    <citation type="journal article" date="2023" name="Int. J. Mol. Sci.">
        <title>Metagenomics Revealed a New Genus 'Candidatus Thiocaldithrix dubininis' gen. nov., sp. nov. and a New Species 'Candidatus Thiothrix putei' sp. nov. in the Family Thiotrichaceae, Some Members of Which Have Traits of Both Na+- and H+-Motive Energetics.</title>
        <authorList>
            <person name="Ravin N.V."/>
            <person name="Muntyan M.S."/>
            <person name="Smolyakov D.D."/>
            <person name="Rudenko T.S."/>
            <person name="Beletsky A.V."/>
            <person name="Mardanov A.V."/>
            <person name="Grabovich M.Y."/>
        </authorList>
    </citation>
    <scope>NUCLEOTIDE SEQUENCE</scope>
    <source>
        <strain evidence="1">GKL-01</strain>
    </source>
</reference>
<dbReference type="EMBL" id="CP124755">
    <property type="protein sequence ID" value="WGZ91933.1"/>
    <property type="molecule type" value="Genomic_DNA"/>
</dbReference>
<sequence>MFGNDRDSMRRYYWQAWTKFQQKQPMDALEQQVAAVIKEHPEYQRGLAQTDKMLQRNYLPENGETNPFLHMGLHLGIREQVATNRPTGISTVYQQLVLKYGAHDAEHRMMDCLAESMWLAQRYNTAPDEAAYLARLTQLLEA</sequence>
<dbReference type="Pfam" id="PF08897">
    <property type="entry name" value="DUF1841"/>
    <property type="match status" value="1"/>
</dbReference>
<name>A0AA95H9F8_9GAMM</name>
<protein>
    <submittedName>
        <fullName evidence="1">DUF1841 family protein</fullName>
    </submittedName>
</protein>
<evidence type="ECO:0000313" key="1">
    <source>
        <dbReference type="EMBL" id="WGZ91933.1"/>
    </source>
</evidence>
<gene>
    <name evidence="1" type="ORF">QJT80_05485</name>
</gene>
<proteinExistence type="predicted"/>
<accession>A0AA95H9F8</accession>
<dbReference type="Proteomes" id="UP001300672">
    <property type="component" value="Chromosome"/>
</dbReference>
<dbReference type="AlphaFoldDB" id="A0AA95H9F8"/>
<dbReference type="KEGG" id="tdu:QJT80_05485"/>